<gene>
    <name evidence="5" type="ORF">A2911_00915</name>
</gene>
<dbReference type="EMBL" id="MFUW01000016">
    <property type="protein sequence ID" value="OGI90326.1"/>
    <property type="molecule type" value="Genomic_DNA"/>
</dbReference>
<evidence type="ECO:0000313" key="6">
    <source>
        <dbReference type="Proteomes" id="UP000176814"/>
    </source>
</evidence>
<proteinExistence type="predicted"/>
<reference evidence="5 6" key="1">
    <citation type="journal article" date="2016" name="Nat. Commun.">
        <title>Thousands of microbial genomes shed light on interconnected biogeochemical processes in an aquifer system.</title>
        <authorList>
            <person name="Anantharaman K."/>
            <person name="Brown C.T."/>
            <person name="Hug L.A."/>
            <person name="Sharon I."/>
            <person name="Castelle C.J."/>
            <person name="Probst A.J."/>
            <person name="Thomas B.C."/>
            <person name="Singh A."/>
            <person name="Wilkins M.J."/>
            <person name="Karaoz U."/>
            <person name="Brodie E.L."/>
            <person name="Williams K.H."/>
            <person name="Hubbard S.S."/>
            <person name="Banfield J.F."/>
        </authorList>
    </citation>
    <scope>NUCLEOTIDE SEQUENCE [LARGE SCALE GENOMIC DNA]</scope>
</reference>
<sequence>MINILNNKKIILGFITAFAMVAFATPASAVNLTVTFERNPLFGEVNFLPGDTRDGDATVTNGTDAVQSVYAESVNGTDPDGLGSQMRLRVLEGATVRYDDVFSSFLSAGPVSLSSLSAGNTTTYTFEVSFIDSADNDYQNKTLGFDLCVGFSGGNFQCGDTVVGPEGPGGPGGGGGSTPGGGGGGSGSILLVIFNEQANNITNVSGSGSATITWDTNLLSTSQVVYGLASGSPYTLTLVPPNFGYPNFTVEDSTKVINHSVFLAGLTPGETYVYRVVSRASPPTISPEHQFTVPLLLAQNNNQISTPGSVLGVSTGDGESEGNVLGEGDTPETIQTPEVNVNLAQVLASGFEDILSFCTLIALLILLALYLIWRLWLRKKYEKAGMPEEEIWNRFYLFFLSSSLLAILIVIALREYCLLPVLIIVFVISLLVYAFRKFPRK</sequence>
<name>A0A1F6X865_9BACT</name>
<organism evidence="5 6">
    <name type="scientific">Candidatus Nomurabacteria bacterium RIFCSPLOWO2_01_FULL_40_15</name>
    <dbReference type="NCBI Taxonomy" id="1801772"/>
    <lineage>
        <taxon>Bacteria</taxon>
        <taxon>Candidatus Nomuraibacteriota</taxon>
    </lineage>
</organism>
<evidence type="ECO:0000256" key="3">
    <source>
        <dbReference type="SAM" id="SignalP"/>
    </source>
</evidence>
<feature type="compositionally biased region" description="Gly residues" evidence="1">
    <location>
        <begin position="166"/>
        <end position="181"/>
    </location>
</feature>
<dbReference type="GO" id="GO:0046872">
    <property type="term" value="F:metal ion binding"/>
    <property type="evidence" value="ECO:0007669"/>
    <property type="project" value="InterPro"/>
</dbReference>
<accession>A0A1F6X865</accession>
<feature type="region of interest" description="Disordered" evidence="1">
    <location>
        <begin position="162"/>
        <end position="181"/>
    </location>
</feature>
<dbReference type="Pfam" id="PF16656">
    <property type="entry name" value="Pur_ac_phosph_N"/>
    <property type="match status" value="1"/>
</dbReference>
<evidence type="ECO:0000256" key="1">
    <source>
        <dbReference type="SAM" id="MobiDB-lite"/>
    </source>
</evidence>
<dbReference type="InterPro" id="IPR008963">
    <property type="entry name" value="Purple_acid_Pase-like_N"/>
</dbReference>
<feature type="transmembrane region" description="Helical" evidence="2">
    <location>
        <begin position="394"/>
        <end position="412"/>
    </location>
</feature>
<keyword evidence="2" id="KW-1133">Transmembrane helix</keyword>
<evidence type="ECO:0000313" key="5">
    <source>
        <dbReference type="EMBL" id="OGI90326.1"/>
    </source>
</evidence>
<protein>
    <recommendedName>
        <fullName evidence="4">Purple acid phosphatase N-terminal domain-containing protein</fullName>
    </recommendedName>
</protein>
<dbReference type="GO" id="GO:0003993">
    <property type="term" value="F:acid phosphatase activity"/>
    <property type="evidence" value="ECO:0007669"/>
    <property type="project" value="InterPro"/>
</dbReference>
<dbReference type="SUPFAM" id="SSF49363">
    <property type="entry name" value="Purple acid phosphatase, N-terminal domain"/>
    <property type="match status" value="1"/>
</dbReference>
<feature type="transmembrane region" description="Helical" evidence="2">
    <location>
        <begin position="354"/>
        <end position="373"/>
    </location>
</feature>
<evidence type="ECO:0000256" key="2">
    <source>
        <dbReference type="SAM" id="Phobius"/>
    </source>
</evidence>
<feature type="signal peptide" evidence="3">
    <location>
        <begin position="1"/>
        <end position="29"/>
    </location>
</feature>
<evidence type="ECO:0000259" key="4">
    <source>
        <dbReference type="Pfam" id="PF16656"/>
    </source>
</evidence>
<dbReference type="InterPro" id="IPR015914">
    <property type="entry name" value="PAPs_N"/>
</dbReference>
<keyword evidence="2" id="KW-0472">Membrane</keyword>
<dbReference type="Proteomes" id="UP000176814">
    <property type="component" value="Unassembled WGS sequence"/>
</dbReference>
<feature type="transmembrane region" description="Helical" evidence="2">
    <location>
        <begin position="418"/>
        <end position="435"/>
    </location>
</feature>
<dbReference type="Gene3D" id="2.60.40.380">
    <property type="entry name" value="Purple acid phosphatase-like, N-terminal"/>
    <property type="match status" value="1"/>
</dbReference>
<dbReference type="AlphaFoldDB" id="A0A1F6X865"/>
<keyword evidence="2" id="KW-0812">Transmembrane</keyword>
<comment type="caution">
    <text evidence="5">The sequence shown here is derived from an EMBL/GenBank/DDBJ whole genome shotgun (WGS) entry which is preliminary data.</text>
</comment>
<feature type="chain" id="PRO_5009527418" description="Purple acid phosphatase N-terminal domain-containing protein" evidence="3">
    <location>
        <begin position="30"/>
        <end position="441"/>
    </location>
</feature>
<keyword evidence="3" id="KW-0732">Signal</keyword>
<feature type="domain" description="Purple acid phosphatase N-terminal" evidence="4">
    <location>
        <begin position="205"/>
        <end position="292"/>
    </location>
</feature>